<dbReference type="RefSeq" id="WP_283738816.1">
    <property type="nucleotide sequence ID" value="NZ_JASJEV010000001.1"/>
</dbReference>
<evidence type="ECO:0000313" key="2">
    <source>
        <dbReference type="Proteomes" id="UP001321492"/>
    </source>
</evidence>
<protein>
    <submittedName>
        <fullName evidence="1">Uncharacterized protein</fullName>
    </submittedName>
</protein>
<organism evidence="1 2">
    <name type="scientific">Chelatococcus albus</name>
    <dbReference type="NCBI Taxonomy" id="3047466"/>
    <lineage>
        <taxon>Bacteria</taxon>
        <taxon>Pseudomonadati</taxon>
        <taxon>Pseudomonadota</taxon>
        <taxon>Alphaproteobacteria</taxon>
        <taxon>Hyphomicrobiales</taxon>
        <taxon>Chelatococcaceae</taxon>
        <taxon>Chelatococcus</taxon>
    </lineage>
</organism>
<keyword evidence="2" id="KW-1185">Reference proteome</keyword>
<dbReference type="Proteomes" id="UP001321492">
    <property type="component" value="Unassembled WGS sequence"/>
</dbReference>
<accession>A0ABT7ABW8</accession>
<evidence type="ECO:0000313" key="1">
    <source>
        <dbReference type="EMBL" id="MDJ1156818.1"/>
    </source>
</evidence>
<sequence>MTQVRTFPAKPDPLERFLAVKARTLASRARQLVALTPDSVGLRPEDMPFAPRPEHFEAANRRLQAIDRDVRTRLETLARTNHSASTDDRLLSMAMVERELDRARRAFGLFFEIFSQRGTAFARSLSAHDSIARDCYAAVRTAAPRMFSGPLVAPLTYLEHGYSPATMRRGVTLNRLLGERNPFPLIRIPYDRDRPWQAVFLHEVAHNLQADLGLWVENRTAVVRRLAEERLHPRVISIFARWQKEIWADVAALLLGGPGVAWGLAEFLAHPPDKVMTYRPGGPHPTGYLRVPIAAETLNRMGYPEQAERLAGVWSRLYDPRRGHRIPAPLLREARRTIPAVVDEMAFQPRRSLGERALASIIPFRREDEAAIRRGGMLLARRRVPVDLPPRFLVSAARHAIEAGIKPLELNELMLARLAPVAPVSGRIITPKAA</sequence>
<proteinExistence type="predicted"/>
<gene>
    <name evidence="1" type="ORF">QNA08_00980</name>
</gene>
<comment type="caution">
    <text evidence="1">The sequence shown here is derived from an EMBL/GenBank/DDBJ whole genome shotgun (WGS) entry which is preliminary data.</text>
</comment>
<dbReference type="EMBL" id="JASJEV010000001">
    <property type="protein sequence ID" value="MDJ1156818.1"/>
    <property type="molecule type" value="Genomic_DNA"/>
</dbReference>
<name>A0ABT7ABW8_9HYPH</name>
<reference evidence="1 2" key="1">
    <citation type="submission" date="2023-05" db="EMBL/GenBank/DDBJ databases">
        <title>Chelatococcus sp. nov., a moderately thermophilic bacterium isolated from hot spring microbial mat.</title>
        <authorList>
            <person name="Hu C.-J."/>
            <person name="Li W.-J."/>
        </authorList>
    </citation>
    <scope>NUCLEOTIDE SEQUENCE [LARGE SCALE GENOMIC DNA]</scope>
    <source>
        <strain evidence="1 2">SYSU G07232</strain>
    </source>
</reference>